<dbReference type="AlphaFoldDB" id="A0AAE0TZK1"/>
<reference evidence="3" key="1">
    <citation type="journal article" date="2023" name="Mol. Phylogenet. Evol.">
        <title>Genome-scale phylogeny and comparative genomics of the fungal order Sordariales.</title>
        <authorList>
            <person name="Hensen N."/>
            <person name="Bonometti L."/>
            <person name="Westerberg I."/>
            <person name="Brannstrom I.O."/>
            <person name="Guillou S."/>
            <person name="Cros-Aarteil S."/>
            <person name="Calhoun S."/>
            <person name="Haridas S."/>
            <person name="Kuo A."/>
            <person name="Mondo S."/>
            <person name="Pangilinan J."/>
            <person name="Riley R."/>
            <person name="LaButti K."/>
            <person name="Andreopoulos B."/>
            <person name="Lipzen A."/>
            <person name="Chen C."/>
            <person name="Yan M."/>
            <person name="Daum C."/>
            <person name="Ng V."/>
            <person name="Clum A."/>
            <person name="Steindorff A."/>
            <person name="Ohm R.A."/>
            <person name="Martin F."/>
            <person name="Silar P."/>
            <person name="Natvig D.O."/>
            <person name="Lalanne C."/>
            <person name="Gautier V."/>
            <person name="Ament-Velasquez S.L."/>
            <person name="Kruys A."/>
            <person name="Hutchinson M.I."/>
            <person name="Powell A.J."/>
            <person name="Barry K."/>
            <person name="Miller A.N."/>
            <person name="Grigoriev I.V."/>
            <person name="Debuchy R."/>
            <person name="Gladieux P."/>
            <person name="Hiltunen Thoren M."/>
            <person name="Johannesson H."/>
        </authorList>
    </citation>
    <scope>NUCLEOTIDE SEQUENCE</scope>
    <source>
        <strain evidence="3">CBS 232.78</strain>
    </source>
</reference>
<organism evidence="3 4">
    <name type="scientific">Podospora didyma</name>
    <dbReference type="NCBI Taxonomy" id="330526"/>
    <lineage>
        <taxon>Eukaryota</taxon>
        <taxon>Fungi</taxon>
        <taxon>Dikarya</taxon>
        <taxon>Ascomycota</taxon>
        <taxon>Pezizomycotina</taxon>
        <taxon>Sordariomycetes</taxon>
        <taxon>Sordariomycetidae</taxon>
        <taxon>Sordariales</taxon>
        <taxon>Podosporaceae</taxon>
        <taxon>Podospora</taxon>
    </lineage>
</organism>
<reference evidence="3" key="2">
    <citation type="submission" date="2023-06" db="EMBL/GenBank/DDBJ databases">
        <authorList>
            <consortium name="Lawrence Berkeley National Laboratory"/>
            <person name="Haridas S."/>
            <person name="Hensen N."/>
            <person name="Bonometti L."/>
            <person name="Westerberg I."/>
            <person name="Brannstrom I.O."/>
            <person name="Guillou S."/>
            <person name="Cros-Aarteil S."/>
            <person name="Calhoun S."/>
            <person name="Kuo A."/>
            <person name="Mondo S."/>
            <person name="Pangilinan J."/>
            <person name="Riley R."/>
            <person name="LaButti K."/>
            <person name="Andreopoulos B."/>
            <person name="Lipzen A."/>
            <person name="Chen C."/>
            <person name="Yanf M."/>
            <person name="Daum C."/>
            <person name="Ng V."/>
            <person name="Clum A."/>
            <person name="Steindorff A."/>
            <person name="Ohm R."/>
            <person name="Martin F."/>
            <person name="Silar P."/>
            <person name="Natvig D."/>
            <person name="Lalanne C."/>
            <person name="Gautier V."/>
            <person name="Ament-velasquez S.L."/>
            <person name="Kruys A."/>
            <person name="Hutchinson M.I."/>
            <person name="Powell A.J."/>
            <person name="Barry K."/>
            <person name="Miller A.N."/>
            <person name="Grigoriev I.V."/>
            <person name="Debuchy R."/>
            <person name="Gladieux P."/>
            <person name="Thoren M.H."/>
            <person name="Johannesson H."/>
        </authorList>
    </citation>
    <scope>NUCLEOTIDE SEQUENCE</scope>
    <source>
        <strain evidence="3">CBS 232.78</strain>
    </source>
</reference>
<proteinExistence type="predicted"/>
<dbReference type="Proteomes" id="UP001285441">
    <property type="component" value="Unassembled WGS sequence"/>
</dbReference>
<gene>
    <name evidence="3" type="ORF">B0H63DRAFT_543781</name>
</gene>
<accession>A0AAE0TZK1</accession>
<evidence type="ECO:0000313" key="3">
    <source>
        <dbReference type="EMBL" id="KAK3385448.1"/>
    </source>
</evidence>
<feature type="region of interest" description="Disordered" evidence="1">
    <location>
        <begin position="61"/>
        <end position="83"/>
    </location>
</feature>
<protein>
    <submittedName>
        <fullName evidence="3">Uncharacterized protein</fullName>
    </submittedName>
</protein>
<dbReference type="EMBL" id="JAULSW010000004">
    <property type="protein sequence ID" value="KAK3385448.1"/>
    <property type="molecule type" value="Genomic_DNA"/>
</dbReference>
<keyword evidence="4" id="KW-1185">Reference proteome</keyword>
<sequence>MHANWVLSVALTLATPFLSLCDAAPVGPKTGLELTERVISYLNKIQGNNVDLGTSELRGAQSLAASRQQSTAPSDSTSPIAPNQARCGDVRLITVGGTTFQVLSGIDLTINGEPADGELDDSGGAMVEVPQTPLSPGKAAAMAFAKAAAELRVEEGARMRSRRGIQPASNSMQCYTI</sequence>
<keyword evidence="2" id="KW-0732">Signal</keyword>
<evidence type="ECO:0000256" key="1">
    <source>
        <dbReference type="SAM" id="MobiDB-lite"/>
    </source>
</evidence>
<comment type="caution">
    <text evidence="3">The sequence shown here is derived from an EMBL/GenBank/DDBJ whole genome shotgun (WGS) entry which is preliminary data.</text>
</comment>
<feature type="signal peptide" evidence="2">
    <location>
        <begin position="1"/>
        <end position="23"/>
    </location>
</feature>
<feature type="compositionally biased region" description="Polar residues" evidence="1">
    <location>
        <begin position="63"/>
        <end position="81"/>
    </location>
</feature>
<evidence type="ECO:0000313" key="4">
    <source>
        <dbReference type="Proteomes" id="UP001285441"/>
    </source>
</evidence>
<name>A0AAE0TZK1_9PEZI</name>
<evidence type="ECO:0000256" key="2">
    <source>
        <dbReference type="SAM" id="SignalP"/>
    </source>
</evidence>
<feature type="chain" id="PRO_5042291932" evidence="2">
    <location>
        <begin position="24"/>
        <end position="177"/>
    </location>
</feature>